<evidence type="ECO:0000313" key="1">
    <source>
        <dbReference type="Proteomes" id="UP000887579"/>
    </source>
</evidence>
<protein>
    <submittedName>
        <fullName evidence="2">Uncharacterized protein</fullName>
    </submittedName>
</protein>
<dbReference type="WBParaSite" id="ES5_v2.g29998.t1">
    <property type="protein sequence ID" value="ES5_v2.g29998.t1"/>
    <property type="gene ID" value="ES5_v2.g29998"/>
</dbReference>
<reference evidence="2" key="1">
    <citation type="submission" date="2022-11" db="UniProtKB">
        <authorList>
            <consortium name="WormBaseParasite"/>
        </authorList>
    </citation>
    <scope>IDENTIFICATION</scope>
</reference>
<proteinExistence type="predicted"/>
<accession>A0AC34GJV7</accession>
<sequence length="95" mass="11038">MEDVCLCYTCRPKEWFTVKNRISSNDIVMIDFPYCTILLPNRAFELCKGYCNEAEKCIGDGRCGVNNRNETIDRCICHQCPPRGENFQPVFDPMF</sequence>
<organism evidence="1 2">
    <name type="scientific">Panagrolaimus sp. ES5</name>
    <dbReference type="NCBI Taxonomy" id="591445"/>
    <lineage>
        <taxon>Eukaryota</taxon>
        <taxon>Metazoa</taxon>
        <taxon>Ecdysozoa</taxon>
        <taxon>Nematoda</taxon>
        <taxon>Chromadorea</taxon>
        <taxon>Rhabditida</taxon>
        <taxon>Tylenchina</taxon>
        <taxon>Panagrolaimomorpha</taxon>
        <taxon>Panagrolaimoidea</taxon>
        <taxon>Panagrolaimidae</taxon>
        <taxon>Panagrolaimus</taxon>
    </lineage>
</organism>
<evidence type="ECO:0000313" key="2">
    <source>
        <dbReference type="WBParaSite" id="ES5_v2.g29998.t1"/>
    </source>
</evidence>
<dbReference type="Proteomes" id="UP000887579">
    <property type="component" value="Unplaced"/>
</dbReference>
<name>A0AC34GJV7_9BILA</name>